<organism evidence="2 3">
    <name type="scientific">Maritalea myrionectae</name>
    <dbReference type="NCBI Taxonomy" id="454601"/>
    <lineage>
        <taxon>Bacteria</taxon>
        <taxon>Pseudomonadati</taxon>
        <taxon>Pseudomonadota</taxon>
        <taxon>Alphaproteobacteria</taxon>
        <taxon>Hyphomicrobiales</taxon>
        <taxon>Devosiaceae</taxon>
        <taxon>Maritalea</taxon>
    </lineage>
</organism>
<keyword evidence="1" id="KW-1133">Transmembrane helix</keyword>
<reference evidence="2 3" key="1">
    <citation type="submission" date="2017-05" db="EMBL/GenBank/DDBJ databases">
        <title>Genome Analysis of Maritalea myrionectae HL2708#5.</title>
        <authorList>
            <consortium name="Cotde Inc.-PKNU"/>
            <person name="Jang D."/>
            <person name="Oh H.-M."/>
        </authorList>
    </citation>
    <scope>NUCLEOTIDE SEQUENCE [LARGE SCALE GENOMIC DNA]</scope>
    <source>
        <strain evidence="2 3">HL2708#5</strain>
    </source>
</reference>
<protein>
    <submittedName>
        <fullName evidence="2">Uncharacterized protein</fullName>
    </submittedName>
</protein>
<dbReference type="AlphaFoldDB" id="A0A2R4MB29"/>
<dbReference type="Proteomes" id="UP000258927">
    <property type="component" value="Chromosome"/>
</dbReference>
<evidence type="ECO:0000256" key="1">
    <source>
        <dbReference type="SAM" id="Phobius"/>
    </source>
</evidence>
<evidence type="ECO:0000313" key="2">
    <source>
        <dbReference type="EMBL" id="AVX03210.1"/>
    </source>
</evidence>
<proteinExistence type="predicted"/>
<dbReference type="EMBL" id="CP021330">
    <property type="protein sequence ID" value="AVX03210.1"/>
    <property type="molecule type" value="Genomic_DNA"/>
</dbReference>
<feature type="transmembrane region" description="Helical" evidence="1">
    <location>
        <begin position="12"/>
        <end position="32"/>
    </location>
</feature>
<feature type="transmembrane region" description="Helical" evidence="1">
    <location>
        <begin position="52"/>
        <end position="70"/>
    </location>
</feature>
<feature type="transmembrane region" description="Helical" evidence="1">
    <location>
        <begin position="140"/>
        <end position="161"/>
    </location>
</feature>
<name>A0A2R4MB29_9HYPH</name>
<keyword evidence="3" id="KW-1185">Reference proteome</keyword>
<keyword evidence="1" id="KW-0812">Transmembrane</keyword>
<feature type="transmembrane region" description="Helical" evidence="1">
    <location>
        <begin position="77"/>
        <end position="95"/>
    </location>
</feature>
<accession>A0A2R4MB29</accession>
<dbReference type="KEGG" id="mmyr:MXMO3_00677"/>
<gene>
    <name evidence="2" type="ORF">MXMO3_00677</name>
</gene>
<dbReference type="RefSeq" id="WP_117394938.1">
    <property type="nucleotide sequence ID" value="NZ_CP021330.1"/>
</dbReference>
<feature type="transmembrane region" description="Helical" evidence="1">
    <location>
        <begin position="101"/>
        <end position="128"/>
    </location>
</feature>
<evidence type="ECO:0000313" key="3">
    <source>
        <dbReference type="Proteomes" id="UP000258927"/>
    </source>
</evidence>
<sequence length="165" mass="18786">MGHLTIYLRSCIWLWVPPLLASFAFWPHLGVAYQPEEFWRDIPVLLGMVENVTRICIIAFSTIMVINWCTRPQRIGFLIYAVGIALYVACQWIIVSAPTGWWATSLIGFLAPSYTPLIWIFGIGLIGDQSMIPQLARPRLYFWVLAGIFLSAHIAHASLVFSRLY</sequence>
<keyword evidence="1" id="KW-0472">Membrane</keyword>